<gene>
    <name evidence="10" type="ORF">PECAL_2P01980</name>
</gene>
<evidence type="ECO:0000256" key="4">
    <source>
        <dbReference type="ARBA" id="ARBA00022490"/>
    </source>
</evidence>
<dbReference type="AlphaFoldDB" id="A0A8J2SID8"/>
<protein>
    <recommendedName>
        <fullName evidence="9">Tr-type G domain-containing protein</fullName>
    </recommendedName>
</protein>
<keyword evidence="8" id="KW-0732">Signal</keyword>
<sequence>MRSLLLLATAAAALRPQPAPRTTTKLRAAAAPPDEIARRRNFAIISHPDAGKTTLTEKLLLYGDAIQQAGMVKARANGRDSTSDFLAMEKERGISISSTCLTFEYGGARINLMDTPGHADFSEDTYRTLSAADNAVMLVDGGKGLEPQTRKLFGVARRSNLPVFTFVNKLDRPAMSPWEVLDEISAEFNLETAVRTFPIGDGERFRGVYDAAKDEVWLYTRTERGKKASVERISWEDRDEISEKIGDEELDAQLEEDREMIRELTPPLDDEKLKKGEMTSVYFGSAMGDQGVEPFLDEFIDLGSRPASRPLRDDKTLEPSHSEFAGFVFKMQANLDPKHRDCMAYVRVVSGTFRKGMKVIHGRTGRSLTLATATMLFGSDRDGVEEAFPGDVIGLNNPAGGLFQIGDALHTGSSVAFEPIPSFSPEVFGYLRPTEVGASRKSFAKGVDQLLAEGAVQRLKERGNDGPDPLLAAVGELQFEVVVDRMQGEYGVSCAVERVSYTIARWCRPELPADEAWAAVDAAKKEGALTGAFYAEDMFGRPVLLFRNAYTVERLENDADLDLGLQPWALPPATAP</sequence>
<dbReference type="PANTHER" id="PTHR43556:SF2">
    <property type="entry name" value="PEPTIDE CHAIN RELEASE FACTOR RF3"/>
    <property type="match status" value="1"/>
</dbReference>
<dbReference type="Gene3D" id="2.40.30.10">
    <property type="entry name" value="Translation factors"/>
    <property type="match status" value="1"/>
</dbReference>
<dbReference type="OrthoDB" id="192990at2759"/>
<evidence type="ECO:0000313" key="10">
    <source>
        <dbReference type="EMBL" id="CAH0367187.1"/>
    </source>
</evidence>
<dbReference type="InterPro" id="IPR000795">
    <property type="entry name" value="T_Tr_GTP-bd_dom"/>
</dbReference>
<keyword evidence="7" id="KW-0342">GTP-binding</keyword>
<dbReference type="GO" id="GO:0009507">
    <property type="term" value="C:chloroplast"/>
    <property type="evidence" value="ECO:0007669"/>
    <property type="project" value="UniProtKB-SubCell"/>
</dbReference>
<reference evidence="10" key="1">
    <citation type="submission" date="2021-11" db="EMBL/GenBank/DDBJ databases">
        <authorList>
            <consortium name="Genoscope - CEA"/>
            <person name="William W."/>
        </authorList>
    </citation>
    <scope>NUCLEOTIDE SEQUENCE</scope>
</reference>
<dbReference type="Pfam" id="PF16658">
    <property type="entry name" value="RF3_C"/>
    <property type="match status" value="1"/>
</dbReference>
<dbReference type="NCBIfam" id="TIGR00503">
    <property type="entry name" value="prfC"/>
    <property type="match status" value="1"/>
</dbReference>
<dbReference type="SUPFAM" id="SSF50447">
    <property type="entry name" value="Translation proteins"/>
    <property type="match status" value="1"/>
</dbReference>
<dbReference type="NCBIfam" id="TIGR00231">
    <property type="entry name" value="small_GTP"/>
    <property type="match status" value="1"/>
</dbReference>
<evidence type="ECO:0000256" key="1">
    <source>
        <dbReference type="ARBA" id="ARBA00004229"/>
    </source>
</evidence>
<dbReference type="GO" id="GO:0005829">
    <property type="term" value="C:cytosol"/>
    <property type="evidence" value="ECO:0007669"/>
    <property type="project" value="TreeGrafter"/>
</dbReference>
<dbReference type="Proteomes" id="UP000789595">
    <property type="component" value="Unassembled WGS sequence"/>
</dbReference>
<dbReference type="InterPro" id="IPR031157">
    <property type="entry name" value="G_TR_CS"/>
</dbReference>
<dbReference type="PANTHER" id="PTHR43556">
    <property type="entry name" value="PEPTIDE CHAIN RELEASE FACTOR RF3"/>
    <property type="match status" value="1"/>
</dbReference>
<dbReference type="SUPFAM" id="SSF52540">
    <property type="entry name" value="P-loop containing nucleoside triphosphate hydrolases"/>
    <property type="match status" value="1"/>
</dbReference>
<dbReference type="NCBIfam" id="NF001964">
    <property type="entry name" value="PRK00741.1"/>
    <property type="match status" value="1"/>
</dbReference>
<feature type="signal peptide" evidence="8">
    <location>
        <begin position="1"/>
        <end position="16"/>
    </location>
</feature>
<dbReference type="SUPFAM" id="SSF54980">
    <property type="entry name" value="EF-G C-terminal domain-like"/>
    <property type="match status" value="1"/>
</dbReference>
<evidence type="ECO:0000256" key="6">
    <source>
        <dbReference type="ARBA" id="ARBA00022917"/>
    </source>
</evidence>
<name>A0A8J2SID8_9STRA</name>
<feature type="chain" id="PRO_5035156135" description="Tr-type G domain-containing protein" evidence="8">
    <location>
        <begin position="17"/>
        <end position="576"/>
    </location>
</feature>
<dbReference type="InterPro" id="IPR032090">
    <property type="entry name" value="RF3_C"/>
</dbReference>
<feature type="domain" description="Tr-type G" evidence="9">
    <location>
        <begin position="37"/>
        <end position="307"/>
    </location>
</feature>
<comment type="subcellular location">
    <subcellularLocation>
        <location evidence="2">Cytoplasm</location>
    </subcellularLocation>
    <subcellularLocation>
        <location evidence="1">Plastid</location>
        <location evidence="1">Chloroplast</location>
    </subcellularLocation>
</comment>
<dbReference type="InterPro" id="IPR009000">
    <property type="entry name" value="Transl_B-barrel_sf"/>
</dbReference>
<organism evidence="10 11">
    <name type="scientific">Pelagomonas calceolata</name>
    <dbReference type="NCBI Taxonomy" id="35677"/>
    <lineage>
        <taxon>Eukaryota</taxon>
        <taxon>Sar</taxon>
        <taxon>Stramenopiles</taxon>
        <taxon>Ochrophyta</taxon>
        <taxon>Pelagophyceae</taxon>
        <taxon>Pelagomonadales</taxon>
        <taxon>Pelagomonadaceae</taxon>
        <taxon>Pelagomonas</taxon>
    </lineage>
</organism>
<proteinExistence type="inferred from homology"/>
<dbReference type="PROSITE" id="PS00301">
    <property type="entry name" value="G_TR_1"/>
    <property type="match status" value="1"/>
</dbReference>
<dbReference type="GO" id="GO:0016150">
    <property type="term" value="F:translation release factor activity, codon nonspecific"/>
    <property type="evidence" value="ECO:0007669"/>
    <property type="project" value="TreeGrafter"/>
</dbReference>
<keyword evidence="6" id="KW-0648">Protein biosynthesis</keyword>
<accession>A0A8J2SID8</accession>
<dbReference type="InterPro" id="IPR027417">
    <property type="entry name" value="P-loop_NTPase"/>
</dbReference>
<evidence type="ECO:0000256" key="7">
    <source>
        <dbReference type="ARBA" id="ARBA00023134"/>
    </source>
</evidence>
<dbReference type="InterPro" id="IPR053905">
    <property type="entry name" value="EF-G-like_DII"/>
</dbReference>
<evidence type="ECO:0000256" key="5">
    <source>
        <dbReference type="ARBA" id="ARBA00022741"/>
    </source>
</evidence>
<evidence type="ECO:0000256" key="3">
    <source>
        <dbReference type="ARBA" id="ARBA00009978"/>
    </source>
</evidence>
<dbReference type="PROSITE" id="PS51722">
    <property type="entry name" value="G_TR_2"/>
    <property type="match status" value="1"/>
</dbReference>
<dbReference type="GO" id="GO:0005525">
    <property type="term" value="F:GTP binding"/>
    <property type="evidence" value="ECO:0007669"/>
    <property type="project" value="UniProtKB-KW"/>
</dbReference>
<dbReference type="InterPro" id="IPR005225">
    <property type="entry name" value="Small_GTP-bd"/>
</dbReference>
<dbReference type="InterPro" id="IPR038467">
    <property type="entry name" value="RF3_dom_3_sf"/>
</dbReference>
<comment type="caution">
    <text evidence="10">The sequence shown here is derived from an EMBL/GenBank/DDBJ whole genome shotgun (WGS) entry which is preliminary data.</text>
</comment>
<evidence type="ECO:0000313" key="11">
    <source>
        <dbReference type="Proteomes" id="UP000789595"/>
    </source>
</evidence>
<evidence type="ECO:0000256" key="2">
    <source>
        <dbReference type="ARBA" id="ARBA00004496"/>
    </source>
</evidence>
<keyword evidence="4" id="KW-0963">Cytoplasm</keyword>
<keyword evidence="5" id="KW-0547">Nucleotide-binding</keyword>
<comment type="similarity">
    <text evidence="3">Belongs to the TRAFAC class translation factor GTPase superfamily. Classic translation factor GTPase family. PrfC subfamily.</text>
</comment>
<keyword evidence="11" id="KW-1185">Reference proteome</keyword>
<evidence type="ECO:0000256" key="8">
    <source>
        <dbReference type="SAM" id="SignalP"/>
    </source>
</evidence>
<dbReference type="Pfam" id="PF00009">
    <property type="entry name" value="GTP_EFTU"/>
    <property type="match status" value="1"/>
</dbReference>
<dbReference type="FunFam" id="3.40.50.300:FF:000542">
    <property type="entry name" value="Peptide chain release factor 3"/>
    <property type="match status" value="1"/>
</dbReference>
<dbReference type="Gene3D" id="3.40.50.300">
    <property type="entry name" value="P-loop containing nucleotide triphosphate hydrolases"/>
    <property type="match status" value="1"/>
</dbReference>
<dbReference type="Gene3D" id="3.30.70.3280">
    <property type="entry name" value="Peptide chain release factor 3, domain III"/>
    <property type="match status" value="1"/>
</dbReference>
<dbReference type="InterPro" id="IPR035647">
    <property type="entry name" value="EFG_III/V"/>
</dbReference>
<dbReference type="EMBL" id="CAKKNE010000002">
    <property type="protein sequence ID" value="CAH0367187.1"/>
    <property type="molecule type" value="Genomic_DNA"/>
</dbReference>
<evidence type="ECO:0000259" key="9">
    <source>
        <dbReference type="PROSITE" id="PS51722"/>
    </source>
</evidence>
<dbReference type="PRINTS" id="PR00315">
    <property type="entry name" value="ELONGATNFCT"/>
</dbReference>
<dbReference type="GO" id="GO:0003924">
    <property type="term" value="F:GTPase activity"/>
    <property type="evidence" value="ECO:0007669"/>
    <property type="project" value="InterPro"/>
</dbReference>
<dbReference type="InterPro" id="IPR004548">
    <property type="entry name" value="PrfC"/>
</dbReference>
<dbReference type="Pfam" id="PF22042">
    <property type="entry name" value="EF-G_D2"/>
    <property type="match status" value="1"/>
</dbReference>